<name>A0A228IZB7_9BURK</name>
<evidence type="ECO:0000256" key="6">
    <source>
        <dbReference type="ARBA" id="ARBA00022946"/>
    </source>
</evidence>
<dbReference type="InterPro" id="IPR020613">
    <property type="entry name" value="Thiolase_CS"/>
</dbReference>
<organism evidence="15 16">
    <name type="scientific">Burkholderia aenigmatica</name>
    <dbReference type="NCBI Taxonomy" id="2015348"/>
    <lineage>
        <taxon>Bacteria</taxon>
        <taxon>Pseudomonadati</taxon>
        <taxon>Pseudomonadota</taxon>
        <taxon>Betaproteobacteria</taxon>
        <taxon>Burkholderiales</taxon>
        <taxon>Burkholderiaceae</taxon>
        <taxon>Burkholderia</taxon>
        <taxon>Burkholderia cepacia complex</taxon>
    </lineage>
</organism>
<dbReference type="RefSeq" id="WP_089450753.1">
    <property type="nucleotide sequence ID" value="NZ_NKFA01000004.1"/>
</dbReference>
<dbReference type="Pfam" id="PF02803">
    <property type="entry name" value="Thiolase_C"/>
    <property type="match status" value="1"/>
</dbReference>
<dbReference type="PANTHER" id="PTHR43853:SF8">
    <property type="entry name" value="3-KETOACYL-COA THIOLASE, PEROXISOMAL"/>
    <property type="match status" value="1"/>
</dbReference>
<reference evidence="16" key="1">
    <citation type="submission" date="2017-06" db="EMBL/GenBank/DDBJ databases">
        <authorList>
            <person name="LiPuma J."/>
            <person name="Spilker T."/>
        </authorList>
    </citation>
    <scope>NUCLEOTIDE SEQUENCE [LARGE SCALE GENOMIC DNA]</scope>
    <source>
        <strain evidence="16">AU17325</strain>
    </source>
</reference>
<dbReference type="PANTHER" id="PTHR43853">
    <property type="entry name" value="3-KETOACYL-COA THIOLASE, PEROXISOMAL"/>
    <property type="match status" value="1"/>
</dbReference>
<dbReference type="InterPro" id="IPR020616">
    <property type="entry name" value="Thiolase_N"/>
</dbReference>
<accession>A0A228IZB7</accession>
<keyword evidence="7" id="KW-0443">Lipid metabolism</keyword>
<dbReference type="PROSITE" id="PS00099">
    <property type="entry name" value="THIOLASE_3"/>
    <property type="match status" value="1"/>
</dbReference>
<evidence type="ECO:0000313" key="16">
    <source>
        <dbReference type="Proteomes" id="UP000214600"/>
    </source>
</evidence>
<dbReference type="PROSITE" id="PS00737">
    <property type="entry name" value="THIOLASE_2"/>
    <property type="match status" value="1"/>
</dbReference>
<evidence type="ECO:0000256" key="1">
    <source>
        <dbReference type="ARBA" id="ARBA00004275"/>
    </source>
</evidence>
<dbReference type="NCBIfam" id="NF005494">
    <property type="entry name" value="PRK07108.1"/>
    <property type="match status" value="1"/>
</dbReference>
<keyword evidence="8" id="KW-0576">Peroxisome</keyword>
<comment type="caution">
    <text evidence="15">The sequence shown here is derived from an EMBL/GenBank/DDBJ whole genome shotgun (WGS) entry which is preliminary data.</text>
</comment>
<comment type="pathway">
    <text evidence="2">Lipid metabolism.</text>
</comment>
<sequence length="392" mass="41146">MTEAVIVSTARTPLAKSWRGAFNMTHGATLGGHAVAAALERAKLDPARVEDVIMGCANPEGATGANIARQIALRAGLPVTVPGMTVNRFCSSGLQTIALAAQRIIAGEGEVYVAGGVESISCVQNEMNHHMIQEGWLAQHKPEIYWNMLQTAENVAKRYGISKERQDEYGVQSQLRAAAAQEAGRFRDEIAPITVLAGIADKVTGRLFTKEVTVSADEGIRPDTTLEGVSKIRSAVPGGVITAGNASQFSDGASACVVMSADVAQREGLQPLGVFRGFAVAGCEPDEMGIGPVFAVPKLLKQAGLKVDDIGLWELNEAFAVQVLYCRDTLGIPEDRLNVNGGAIAVGHPYGVSGARLTGHALIEGKRRGVKYAVVTMCIGGGQGAAGLFEIL</sequence>
<dbReference type="InterPro" id="IPR050215">
    <property type="entry name" value="Thiolase-like_sf_Thiolase"/>
</dbReference>
<dbReference type="PROSITE" id="PS00098">
    <property type="entry name" value="THIOLASE_1"/>
    <property type="match status" value="1"/>
</dbReference>
<dbReference type="CDD" id="cd00751">
    <property type="entry name" value="thiolase"/>
    <property type="match status" value="1"/>
</dbReference>
<comment type="subcellular location">
    <subcellularLocation>
        <location evidence="1">Peroxisome</location>
    </subcellularLocation>
</comment>
<dbReference type="InterPro" id="IPR020617">
    <property type="entry name" value="Thiolase_C"/>
</dbReference>
<evidence type="ECO:0000256" key="9">
    <source>
        <dbReference type="ARBA" id="ARBA00023315"/>
    </source>
</evidence>
<dbReference type="GO" id="GO:0006635">
    <property type="term" value="P:fatty acid beta-oxidation"/>
    <property type="evidence" value="ECO:0007669"/>
    <property type="project" value="TreeGrafter"/>
</dbReference>
<dbReference type="InterPro" id="IPR020610">
    <property type="entry name" value="Thiolase_AS"/>
</dbReference>
<comment type="similarity">
    <text evidence="3 12">Belongs to the thiolase-like superfamily. Thiolase family.</text>
</comment>
<evidence type="ECO:0000313" key="15">
    <source>
        <dbReference type="EMBL" id="OXI47700.1"/>
    </source>
</evidence>
<dbReference type="Proteomes" id="UP000214600">
    <property type="component" value="Unassembled WGS sequence"/>
</dbReference>
<dbReference type="GO" id="GO:0005737">
    <property type="term" value="C:cytoplasm"/>
    <property type="evidence" value="ECO:0007669"/>
    <property type="project" value="UniProtKB-ARBA"/>
</dbReference>
<dbReference type="AlphaFoldDB" id="A0A228IZB7"/>
<evidence type="ECO:0000259" key="13">
    <source>
        <dbReference type="Pfam" id="PF00108"/>
    </source>
</evidence>
<dbReference type="InterPro" id="IPR002155">
    <property type="entry name" value="Thiolase"/>
</dbReference>
<keyword evidence="4 12" id="KW-0808">Transferase</keyword>
<evidence type="ECO:0000256" key="2">
    <source>
        <dbReference type="ARBA" id="ARBA00005189"/>
    </source>
</evidence>
<dbReference type="SUPFAM" id="SSF53901">
    <property type="entry name" value="Thiolase-like"/>
    <property type="match status" value="2"/>
</dbReference>
<evidence type="ECO:0000256" key="7">
    <source>
        <dbReference type="ARBA" id="ARBA00023098"/>
    </source>
</evidence>
<dbReference type="Gene3D" id="3.40.47.10">
    <property type="match status" value="1"/>
</dbReference>
<dbReference type="GO" id="GO:0010124">
    <property type="term" value="P:phenylacetate catabolic process"/>
    <property type="evidence" value="ECO:0007669"/>
    <property type="project" value="TreeGrafter"/>
</dbReference>
<dbReference type="EC" id="2.3.1.16" evidence="10"/>
<dbReference type="OrthoDB" id="8951704at2"/>
<evidence type="ECO:0000256" key="4">
    <source>
        <dbReference type="ARBA" id="ARBA00022679"/>
    </source>
</evidence>
<keyword evidence="6" id="KW-0809">Transit peptide</keyword>
<evidence type="ECO:0000259" key="14">
    <source>
        <dbReference type="Pfam" id="PF02803"/>
    </source>
</evidence>
<keyword evidence="5" id="KW-0276">Fatty acid metabolism</keyword>
<dbReference type="Pfam" id="PF00108">
    <property type="entry name" value="Thiolase_N"/>
    <property type="match status" value="1"/>
</dbReference>
<feature type="active site" description="Acyl-thioester intermediate" evidence="11">
    <location>
        <position position="90"/>
    </location>
</feature>
<dbReference type="PIRSF" id="PIRSF000429">
    <property type="entry name" value="Ac-CoA_Ac_transf"/>
    <property type="match status" value="1"/>
</dbReference>
<dbReference type="InterPro" id="IPR020615">
    <property type="entry name" value="Thiolase_acyl_enz_int_AS"/>
</dbReference>
<keyword evidence="9 12" id="KW-0012">Acyltransferase</keyword>
<proteinExistence type="inferred from homology"/>
<feature type="domain" description="Thiolase C-terminal" evidence="14">
    <location>
        <begin position="270"/>
        <end position="390"/>
    </location>
</feature>
<feature type="domain" description="Thiolase N-terminal" evidence="13">
    <location>
        <begin position="5"/>
        <end position="261"/>
    </location>
</feature>
<dbReference type="EMBL" id="NKFA01000004">
    <property type="protein sequence ID" value="OXI47700.1"/>
    <property type="molecule type" value="Genomic_DNA"/>
</dbReference>
<evidence type="ECO:0000256" key="8">
    <source>
        <dbReference type="ARBA" id="ARBA00023140"/>
    </source>
</evidence>
<dbReference type="FunFam" id="3.40.47.10:FF:000010">
    <property type="entry name" value="Acetyl-CoA acetyltransferase (Thiolase)"/>
    <property type="match status" value="1"/>
</dbReference>
<evidence type="ECO:0000256" key="5">
    <source>
        <dbReference type="ARBA" id="ARBA00022832"/>
    </source>
</evidence>
<evidence type="ECO:0000256" key="12">
    <source>
        <dbReference type="RuleBase" id="RU003557"/>
    </source>
</evidence>
<evidence type="ECO:0000256" key="10">
    <source>
        <dbReference type="ARBA" id="ARBA00024073"/>
    </source>
</evidence>
<protein>
    <recommendedName>
        <fullName evidence="10">acetyl-CoA C-acyltransferase</fullName>
        <ecNumber evidence="10">2.3.1.16</ecNumber>
    </recommendedName>
</protein>
<feature type="active site" description="Proton acceptor" evidence="11">
    <location>
        <position position="378"/>
    </location>
</feature>
<dbReference type="GO" id="GO:0003988">
    <property type="term" value="F:acetyl-CoA C-acyltransferase activity"/>
    <property type="evidence" value="ECO:0007669"/>
    <property type="project" value="UniProtKB-EC"/>
</dbReference>
<reference evidence="15 16" key="2">
    <citation type="submission" date="2017-08" db="EMBL/GenBank/DDBJ databases">
        <title>WGS of novel Burkholderia cepaca complex species.</title>
        <authorList>
            <person name="Lipuma J."/>
            <person name="Spilker T."/>
        </authorList>
    </citation>
    <scope>NUCLEOTIDE SEQUENCE [LARGE SCALE GENOMIC DNA]</scope>
    <source>
        <strain evidence="15 16">AU17325</strain>
    </source>
</reference>
<dbReference type="InterPro" id="IPR016039">
    <property type="entry name" value="Thiolase-like"/>
</dbReference>
<dbReference type="NCBIfam" id="TIGR01930">
    <property type="entry name" value="AcCoA-C-Actrans"/>
    <property type="match status" value="1"/>
</dbReference>
<evidence type="ECO:0000256" key="3">
    <source>
        <dbReference type="ARBA" id="ARBA00010982"/>
    </source>
</evidence>
<feature type="active site" description="Proton acceptor" evidence="11">
    <location>
        <position position="348"/>
    </location>
</feature>
<gene>
    <name evidence="15" type="ORF">CFB84_10825</name>
</gene>
<evidence type="ECO:0000256" key="11">
    <source>
        <dbReference type="PIRSR" id="PIRSR000429-1"/>
    </source>
</evidence>